<name>A0ABD3QHJ4_9STRA</name>
<evidence type="ECO:0000313" key="2">
    <source>
        <dbReference type="EMBL" id="KAL3799657.1"/>
    </source>
</evidence>
<gene>
    <name evidence="2" type="ORF">ACHAW5_004306</name>
</gene>
<protein>
    <recommendedName>
        <fullName evidence="4">Hexosyltransferase</fullName>
    </recommendedName>
</protein>
<evidence type="ECO:0008006" key="4">
    <source>
        <dbReference type="Google" id="ProtNLM"/>
    </source>
</evidence>
<reference evidence="2 3" key="1">
    <citation type="submission" date="2024-10" db="EMBL/GenBank/DDBJ databases">
        <title>Updated reference genomes for cyclostephanoid diatoms.</title>
        <authorList>
            <person name="Roberts W.R."/>
            <person name="Alverson A.J."/>
        </authorList>
    </citation>
    <scope>NUCLEOTIDE SEQUENCE [LARGE SCALE GENOMIC DNA]</scope>
    <source>
        <strain evidence="2 3">AJA276-08</strain>
    </source>
</reference>
<keyword evidence="1" id="KW-0732">Signal</keyword>
<dbReference type="AlphaFoldDB" id="A0ABD3QHJ4"/>
<accession>A0ABD3QHJ4</accession>
<feature type="chain" id="PRO_5044870753" description="Hexosyltransferase" evidence="1">
    <location>
        <begin position="17"/>
        <end position="387"/>
    </location>
</feature>
<keyword evidence="3" id="KW-1185">Reference proteome</keyword>
<dbReference type="EMBL" id="JALLAZ020000241">
    <property type="protein sequence ID" value="KAL3799657.1"/>
    <property type="molecule type" value="Genomic_DNA"/>
</dbReference>
<evidence type="ECO:0000313" key="3">
    <source>
        <dbReference type="Proteomes" id="UP001530315"/>
    </source>
</evidence>
<proteinExistence type="predicted"/>
<feature type="signal peptide" evidence="1">
    <location>
        <begin position="1"/>
        <end position="16"/>
    </location>
</feature>
<sequence>MIAMMLSSAIASLVACIATYRAPSSSVAAPASHYKFRLIHAMNVYSVPPGAAAATAGGRASPFHQWSAIESIRRAMRYAPPDMRVDFVCAVFESDRAALLGDDLPCRTVSLTRSTRTEYHFIEDAKELPFIQDIIDAATAQDEERGNVEYFLVLTNSDIGLTKYFYRALMPHLRMREAVSINRLAVSAEAIDVATADDGETLLSRVDSALEDADDHGGYDCFIIHSSVLPRIRIGDMFAGYPPWGNVMHRLLKLVADNYTNVKSNVNGTFHIGDDRTAWKNDDWSEDELASYLEFEELVHFSTIDDMANQRTMSPKSASLILEHATAAVVKPKCPWGRGNNVYRWVNDLNCAIGLQYNRYHDNRTIPRFIQPGFEGYCKGACNPWLI</sequence>
<organism evidence="2 3">
    <name type="scientific">Stephanodiscus triporus</name>
    <dbReference type="NCBI Taxonomy" id="2934178"/>
    <lineage>
        <taxon>Eukaryota</taxon>
        <taxon>Sar</taxon>
        <taxon>Stramenopiles</taxon>
        <taxon>Ochrophyta</taxon>
        <taxon>Bacillariophyta</taxon>
        <taxon>Coscinodiscophyceae</taxon>
        <taxon>Thalassiosirophycidae</taxon>
        <taxon>Stephanodiscales</taxon>
        <taxon>Stephanodiscaceae</taxon>
        <taxon>Stephanodiscus</taxon>
    </lineage>
</organism>
<dbReference type="Proteomes" id="UP001530315">
    <property type="component" value="Unassembled WGS sequence"/>
</dbReference>
<comment type="caution">
    <text evidence="2">The sequence shown here is derived from an EMBL/GenBank/DDBJ whole genome shotgun (WGS) entry which is preliminary data.</text>
</comment>
<evidence type="ECO:0000256" key="1">
    <source>
        <dbReference type="SAM" id="SignalP"/>
    </source>
</evidence>